<evidence type="ECO:0000313" key="9">
    <source>
        <dbReference type="Proteomes" id="UP000323000"/>
    </source>
</evidence>
<evidence type="ECO:0000259" key="6">
    <source>
        <dbReference type="Pfam" id="PF03015"/>
    </source>
</evidence>
<dbReference type="PANTHER" id="PTHR11011">
    <property type="entry name" value="MALE STERILITY PROTEIN 2-RELATED"/>
    <property type="match status" value="1"/>
</dbReference>
<evidence type="ECO:0000256" key="3">
    <source>
        <dbReference type="ARBA" id="ARBA00023098"/>
    </source>
</evidence>
<dbReference type="Pfam" id="PF03015">
    <property type="entry name" value="Sterile"/>
    <property type="match status" value="1"/>
</dbReference>
<dbReference type="GO" id="GO:0102965">
    <property type="term" value="F:alcohol-forming long-chain fatty acyl-CoA reductase activity"/>
    <property type="evidence" value="ECO:0007669"/>
    <property type="project" value="UniProtKB-EC"/>
</dbReference>
<dbReference type="GO" id="GO:0035336">
    <property type="term" value="P:long-chain fatty-acyl-CoA metabolic process"/>
    <property type="evidence" value="ECO:0007669"/>
    <property type="project" value="TreeGrafter"/>
</dbReference>
<comment type="catalytic activity">
    <reaction evidence="4">
        <text>a long-chain fatty acyl-CoA + 2 NADPH + 2 H(+) = a long-chain primary fatty alcohol + 2 NADP(+) + CoA</text>
        <dbReference type="Rhea" id="RHEA:52716"/>
        <dbReference type="ChEBI" id="CHEBI:15378"/>
        <dbReference type="ChEBI" id="CHEBI:57287"/>
        <dbReference type="ChEBI" id="CHEBI:57783"/>
        <dbReference type="ChEBI" id="CHEBI:58349"/>
        <dbReference type="ChEBI" id="CHEBI:77396"/>
        <dbReference type="ChEBI" id="CHEBI:83139"/>
        <dbReference type="EC" id="1.2.1.84"/>
    </reaction>
</comment>
<dbReference type="EC" id="1.2.1.84" evidence="4"/>
<evidence type="ECO:0000256" key="1">
    <source>
        <dbReference type="ARBA" id="ARBA00005928"/>
    </source>
</evidence>
<protein>
    <recommendedName>
        <fullName evidence="4">Fatty acyl-CoA reductase</fullName>
        <ecNumber evidence="4">1.2.1.84</ecNumber>
    </recommendedName>
</protein>
<dbReference type="GO" id="GO:0080019">
    <property type="term" value="F:alcohol-forming very long-chain fatty acyl-CoA reductase activity"/>
    <property type="evidence" value="ECO:0007669"/>
    <property type="project" value="InterPro"/>
</dbReference>
<dbReference type="PANTHER" id="PTHR11011:SF84">
    <property type="entry name" value="ACYL-COA REDUCTASE-LIKE PROTEIN, PUTATIVE-RELATED"/>
    <property type="match status" value="1"/>
</dbReference>
<name>A0A5C7IX31_9ROSI</name>
<dbReference type="Pfam" id="PF07993">
    <property type="entry name" value="NAD_binding_4"/>
    <property type="match status" value="1"/>
</dbReference>
<keyword evidence="4" id="KW-0560">Oxidoreductase</keyword>
<dbReference type="InterPro" id="IPR026055">
    <property type="entry name" value="FAR"/>
</dbReference>
<dbReference type="EMBL" id="VAHF01000001">
    <property type="protein sequence ID" value="TXG73649.1"/>
    <property type="molecule type" value="Genomic_DNA"/>
</dbReference>
<evidence type="ECO:0000259" key="7">
    <source>
        <dbReference type="Pfam" id="PF07993"/>
    </source>
</evidence>
<dbReference type="GO" id="GO:0010345">
    <property type="term" value="P:suberin biosynthetic process"/>
    <property type="evidence" value="ECO:0007669"/>
    <property type="project" value="TreeGrafter"/>
</dbReference>
<dbReference type="Proteomes" id="UP000323000">
    <property type="component" value="Chromosome 1"/>
</dbReference>
<evidence type="ECO:0000256" key="4">
    <source>
        <dbReference type="RuleBase" id="RU363097"/>
    </source>
</evidence>
<feature type="domain" description="Fatty acyl-CoA reductase C-terminal" evidence="6">
    <location>
        <begin position="231"/>
        <end position="330"/>
    </location>
</feature>
<keyword evidence="5" id="KW-0175">Coiled coil</keyword>
<reference evidence="9" key="1">
    <citation type="journal article" date="2019" name="Gigascience">
        <title>De novo genome assembly of the endangered Acer yangbiense, a plant species with extremely small populations endemic to Yunnan Province, China.</title>
        <authorList>
            <person name="Yang J."/>
            <person name="Wariss H.M."/>
            <person name="Tao L."/>
            <person name="Zhang R."/>
            <person name="Yun Q."/>
            <person name="Hollingsworth P."/>
            <person name="Dao Z."/>
            <person name="Luo G."/>
            <person name="Guo H."/>
            <person name="Ma Y."/>
            <person name="Sun W."/>
        </authorList>
    </citation>
    <scope>NUCLEOTIDE SEQUENCE [LARGE SCALE GENOMIC DNA]</scope>
    <source>
        <strain evidence="9">cv. Malutang</strain>
    </source>
</reference>
<comment type="function">
    <text evidence="4">Catalyzes the reduction of fatty acyl-CoA to fatty alcohols.</text>
</comment>
<comment type="caution">
    <text evidence="8">The sequence shown here is derived from an EMBL/GenBank/DDBJ whole genome shotgun (WGS) entry which is preliminary data.</text>
</comment>
<dbReference type="InterPro" id="IPR033640">
    <property type="entry name" value="FAR_C"/>
</dbReference>
<evidence type="ECO:0000313" key="8">
    <source>
        <dbReference type="EMBL" id="TXG73649.1"/>
    </source>
</evidence>
<dbReference type="AlphaFoldDB" id="A0A5C7IX31"/>
<accession>A0A5C7IX31</accession>
<dbReference type="InterPro" id="IPR013120">
    <property type="entry name" value="FAR_NAD-bd"/>
</dbReference>
<dbReference type="CDD" id="cd09071">
    <property type="entry name" value="FAR_C"/>
    <property type="match status" value="1"/>
</dbReference>
<gene>
    <name evidence="8" type="ORF">EZV62_002228</name>
</gene>
<feature type="coiled-coil region" evidence="5">
    <location>
        <begin position="78"/>
        <end position="105"/>
    </location>
</feature>
<comment type="similarity">
    <text evidence="1 4">Belongs to the fatty acyl-CoA reductase family.</text>
</comment>
<sequence length="331" mass="37745">MYYNVLNFAAATNFDERYDVALETNTMGALRVLSFAKKCVKINIFSMSQLLMCVAKGRSGVITEKPFYMGESLNGTCKLDITAEKKLVEEKLNQLRQENANEEAVTSIMKDLGIERTIDSVIIGYGQGKLKCLPVNPDAIFDLIPADMAVDTMLMVMVVNANQLCSADSILIHHVGSSVRNPIKFSNLHKFSYCYFTKNPYIDRNGKAVQISKGTVLTSWAKFQRYMAIRYLLPLKGLKLMNSVFCLRYKNICINSDRKIKFVLRLAELYKPYLFFNSTFDDSNTEKLRMKIRESGLEKDAIIGFDPKCINWEDYILNIHIPGLVKYAIKY</sequence>
<keyword evidence="4" id="KW-0521">NADP</keyword>
<keyword evidence="3 4" id="KW-0443">Lipid metabolism</keyword>
<dbReference type="Gene3D" id="3.40.50.720">
    <property type="entry name" value="NAD(P)-binding Rossmann-like Domain"/>
    <property type="match status" value="1"/>
</dbReference>
<keyword evidence="2 4" id="KW-0444">Lipid biosynthesis</keyword>
<feature type="domain" description="Thioester reductase (TE)" evidence="7">
    <location>
        <begin position="5"/>
        <end position="91"/>
    </location>
</feature>
<proteinExistence type="inferred from homology"/>
<organism evidence="8 9">
    <name type="scientific">Acer yangbiense</name>
    <dbReference type="NCBI Taxonomy" id="1000413"/>
    <lineage>
        <taxon>Eukaryota</taxon>
        <taxon>Viridiplantae</taxon>
        <taxon>Streptophyta</taxon>
        <taxon>Embryophyta</taxon>
        <taxon>Tracheophyta</taxon>
        <taxon>Spermatophyta</taxon>
        <taxon>Magnoliopsida</taxon>
        <taxon>eudicotyledons</taxon>
        <taxon>Gunneridae</taxon>
        <taxon>Pentapetalae</taxon>
        <taxon>rosids</taxon>
        <taxon>malvids</taxon>
        <taxon>Sapindales</taxon>
        <taxon>Sapindaceae</taxon>
        <taxon>Hippocastanoideae</taxon>
        <taxon>Acereae</taxon>
        <taxon>Acer</taxon>
    </lineage>
</organism>
<evidence type="ECO:0000256" key="5">
    <source>
        <dbReference type="SAM" id="Coils"/>
    </source>
</evidence>
<evidence type="ECO:0000256" key="2">
    <source>
        <dbReference type="ARBA" id="ARBA00022516"/>
    </source>
</evidence>
<dbReference type="OrthoDB" id="429813at2759"/>
<keyword evidence="9" id="KW-1185">Reference proteome</keyword>